<keyword evidence="2" id="KW-1185">Reference proteome</keyword>
<accession>A0ACC1NX17</accession>
<protein>
    <submittedName>
        <fullName evidence="1">Uncharacterized protein</fullName>
    </submittedName>
</protein>
<sequence length="581" mass="63378">MPSYLHEAEDFAELARHLSLLQPENSTYSNVEIASPPIFTQNAKHLALQRAKQTAEAGFTQYGLLAGVSADSQTSRDINDAKSDPRLFYNVSTPSSVFICGSQGSGKSHTLSCLLENCLVPSDANRLPRPLTGIVFHYDTFNSETGGTPSEAAFLSSSEKVKVRVLCAPTNRVKIEKIYGCLPNVVVEEFRIHESQLNTKRMLDLMAMGSVAGDSWPLYMHSVTRILRNMRLEQQVTGEEGFNYGDFKARLTGESLIGSQLGPLQQRLDALESFMVSHQATQTRLLTGQGKWAKNGTFRKSPKTVDNTWTPKAGQLTIVDLSCPCITDVMACSLFNICLSLFLEQDSEVGRVVALDEAHKYMKDSVECATLTESLLSTIRLQRHLAARVFISTQEPTVSPKLLDLCSITIVHRFTSPDWLNTLRGHLAGASNITGAVSASNESGADGREVAMSPLIQVRGIEVMIAEIFAQIVSLRTGEALLFAPNATIGVRMARRAIPEDKVDNSSPSSHAASETTVESWKSSKEPMRLSLSKLETEAGSSSDAEGDQYPSEAIQLASGVLKIFIRNRVTQDGGKSILAK</sequence>
<comment type="caution">
    <text evidence="1">The sequence shown here is derived from an EMBL/GenBank/DDBJ whole genome shotgun (WGS) entry which is preliminary data.</text>
</comment>
<dbReference type="Proteomes" id="UP001143910">
    <property type="component" value="Unassembled WGS sequence"/>
</dbReference>
<evidence type="ECO:0000313" key="1">
    <source>
        <dbReference type="EMBL" id="KAJ2983825.1"/>
    </source>
</evidence>
<dbReference type="EMBL" id="JANJQO010000015">
    <property type="protein sequence ID" value="KAJ2983825.1"/>
    <property type="molecule type" value="Genomic_DNA"/>
</dbReference>
<reference evidence="1" key="1">
    <citation type="submission" date="2022-08" db="EMBL/GenBank/DDBJ databases">
        <title>Genome Sequence of Lecanicillium fungicola.</title>
        <authorList>
            <person name="Buettner E."/>
        </authorList>
    </citation>
    <scope>NUCLEOTIDE SEQUENCE</scope>
    <source>
        <strain evidence="1">Babe33</strain>
    </source>
</reference>
<name>A0ACC1NX17_9HYPO</name>
<organism evidence="1 2">
    <name type="scientific">Zarea fungicola</name>
    <dbReference type="NCBI Taxonomy" id="93591"/>
    <lineage>
        <taxon>Eukaryota</taxon>
        <taxon>Fungi</taxon>
        <taxon>Dikarya</taxon>
        <taxon>Ascomycota</taxon>
        <taxon>Pezizomycotina</taxon>
        <taxon>Sordariomycetes</taxon>
        <taxon>Hypocreomycetidae</taxon>
        <taxon>Hypocreales</taxon>
        <taxon>Cordycipitaceae</taxon>
        <taxon>Zarea</taxon>
    </lineage>
</organism>
<gene>
    <name evidence="1" type="ORF">NQ176_g422</name>
</gene>
<evidence type="ECO:0000313" key="2">
    <source>
        <dbReference type="Proteomes" id="UP001143910"/>
    </source>
</evidence>
<proteinExistence type="predicted"/>